<proteinExistence type="predicted"/>
<accession>A0A7J9KBE1</accession>
<sequence length="30" mass="3540">MMIEAGSGQSLLNHFKVKISEDLMFFSHRW</sequence>
<dbReference type="EMBL" id="JABFAE010000013">
    <property type="protein sequence ID" value="MBA0843744.1"/>
    <property type="molecule type" value="Genomic_DNA"/>
</dbReference>
<keyword evidence="2" id="KW-1185">Reference proteome</keyword>
<name>A0A7J9KBE1_9ROSI</name>
<dbReference type="Proteomes" id="UP000593575">
    <property type="component" value="Unassembled WGS sequence"/>
</dbReference>
<gene>
    <name evidence="1" type="ORF">Goarm_000904</name>
</gene>
<reference evidence="1 2" key="1">
    <citation type="journal article" date="2019" name="Genome Biol. Evol.">
        <title>Insights into the evolution of the New World diploid cottons (Gossypium, subgenus Houzingenia) based on genome sequencing.</title>
        <authorList>
            <person name="Grover C.E."/>
            <person name="Arick M.A. 2nd"/>
            <person name="Thrash A."/>
            <person name="Conover J.L."/>
            <person name="Sanders W.S."/>
            <person name="Peterson D.G."/>
            <person name="Frelichowski J.E."/>
            <person name="Scheffler J.A."/>
            <person name="Scheffler B.E."/>
            <person name="Wendel J.F."/>
        </authorList>
    </citation>
    <scope>NUCLEOTIDE SEQUENCE [LARGE SCALE GENOMIC DNA]</scope>
    <source>
        <strain evidence="1">6</strain>
        <tissue evidence="1">Leaf</tissue>
    </source>
</reference>
<organism evidence="1 2">
    <name type="scientific">Gossypium armourianum</name>
    <dbReference type="NCBI Taxonomy" id="34283"/>
    <lineage>
        <taxon>Eukaryota</taxon>
        <taxon>Viridiplantae</taxon>
        <taxon>Streptophyta</taxon>
        <taxon>Embryophyta</taxon>
        <taxon>Tracheophyta</taxon>
        <taxon>Spermatophyta</taxon>
        <taxon>Magnoliopsida</taxon>
        <taxon>eudicotyledons</taxon>
        <taxon>Gunneridae</taxon>
        <taxon>Pentapetalae</taxon>
        <taxon>rosids</taxon>
        <taxon>malvids</taxon>
        <taxon>Malvales</taxon>
        <taxon>Malvaceae</taxon>
        <taxon>Malvoideae</taxon>
        <taxon>Gossypium</taxon>
    </lineage>
</organism>
<evidence type="ECO:0000313" key="1">
    <source>
        <dbReference type="EMBL" id="MBA0843744.1"/>
    </source>
</evidence>
<evidence type="ECO:0000313" key="2">
    <source>
        <dbReference type="Proteomes" id="UP000593575"/>
    </source>
</evidence>
<dbReference type="AlphaFoldDB" id="A0A7J9KBE1"/>
<protein>
    <submittedName>
        <fullName evidence="1">Uncharacterized protein</fullName>
    </submittedName>
</protein>
<comment type="caution">
    <text evidence="1">The sequence shown here is derived from an EMBL/GenBank/DDBJ whole genome shotgun (WGS) entry which is preliminary data.</text>
</comment>